<feature type="signal peptide" evidence="8">
    <location>
        <begin position="1"/>
        <end position="20"/>
    </location>
</feature>
<evidence type="ECO:0000256" key="7">
    <source>
        <dbReference type="ARBA" id="ARBA00023609"/>
    </source>
</evidence>
<reference evidence="11 12" key="1">
    <citation type="submission" date="2019-01" db="EMBL/GenBank/DDBJ databases">
        <title>Comparative genomic analysis identifies haemin-independent Haemophilus haemolyticus: a formal re-classification of Haemophilus intermedius.</title>
        <authorList>
            <person name="Harris T.M."/>
            <person name="Price E.P."/>
            <person name="Sarovich D.S."/>
            <person name="Norskov-Lauritsen N."/>
            <person name="Beissbarth J."/>
            <person name="Chang A.B."/>
            <person name="Smith-Vaughan H.C."/>
        </authorList>
    </citation>
    <scope>NUCLEOTIDE SEQUENCE [LARGE SCALE GENOMIC DNA]</scope>
    <source>
        <strain evidence="11 12">CCUG 30218</strain>
    </source>
</reference>
<sequence>MKTQKFFLLSASFLSLNSIANPQPMDHIEKIQNMAEIKLPEKNEIEINHTYNTAIPISILSTNNLDTTERLINQALQTQQFDVVKKLLTIYQRFPEKDTALYLFAKGAVAQAEHDYPSAILNYRQLLANQPNLNPVRIELAKALFFDKQDNNAREQFQKAQAVRDIPQPINQLIDAYLEELDKRDSWQSSLSVYYLNEHNVNNTSSARNIENTGFTKGEEMLPQKARGFAYSIGIERDFNLFNAHYLHAETELNGKTYWNHHDYDDLYNRTYLGYRHKGAKQTLSVLPFYERRWYGNHRYHWGNGVRTEYQRWLSPNWQITTALEWGKQYYFENRYQNGSNKLASTTLLWLRNPRQYFYIGADVNDERTQVKRYSSTLKGLRFGWGQEWEYGISTRLNMGISQRHFKDKAILGDILPLGKIRKDIIYNTSLNLWKRNWHLFGITPKINLSWKKQDSNLDTLYSYSEKEVRLILEKNF</sequence>
<evidence type="ECO:0000256" key="4">
    <source>
        <dbReference type="ARBA" id="ARBA00022729"/>
    </source>
</evidence>
<feature type="domain" description="Surface lipoprotein assembly modifier C-terminal" evidence="9">
    <location>
        <begin position="187"/>
        <end position="477"/>
    </location>
</feature>
<dbReference type="InterPro" id="IPR011990">
    <property type="entry name" value="TPR-like_helical_dom_sf"/>
</dbReference>
<name>A0A502JXA2_HAEHA</name>
<dbReference type="AlphaFoldDB" id="A0A502JXA2"/>
<dbReference type="InterPro" id="IPR007655">
    <property type="entry name" value="Slam_C"/>
</dbReference>
<evidence type="ECO:0000313" key="12">
    <source>
        <dbReference type="Proteomes" id="UP000318695"/>
    </source>
</evidence>
<comment type="similarity">
    <text evidence="7">Belongs to the Slam family.</text>
</comment>
<dbReference type="RefSeq" id="WP_139990056.1">
    <property type="nucleotide sequence ID" value="NZ_SDPI01000003.1"/>
</dbReference>
<evidence type="ECO:0000256" key="5">
    <source>
        <dbReference type="ARBA" id="ARBA00023136"/>
    </source>
</evidence>
<evidence type="ECO:0000259" key="10">
    <source>
        <dbReference type="Pfam" id="PF24575"/>
    </source>
</evidence>
<dbReference type="Proteomes" id="UP000318695">
    <property type="component" value="Unassembled WGS sequence"/>
</dbReference>
<proteinExistence type="inferred from homology"/>
<comment type="subcellular location">
    <subcellularLocation>
        <location evidence="1">Cell outer membrane</location>
        <topology evidence="1">Multi-pass membrane protein</topology>
    </subcellularLocation>
</comment>
<dbReference type="SUPFAM" id="SSF48452">
    <property type="entry name" value="TPR-like"/>
    <property type="match status" value="1"/>
</dbReference>
<evidence type="ECO:0000256" key="3">
    <source>
        <dbReference type="ARBA" id="ARBA00022692"/>
    </source>
</evidence>
<evidence type="ECO:0000259" key="9">
    <source>
        <dbReference type="Pfam" id="PF04575"/>
    </source>
</evidence>
<evidence type="ECO:0000256" key="2">
    <source>
        <dbReference type="ARBA" id="ARBA00022452"/>
    </source>
</evidence>
<evidence type="ECO:0000256" key="1">
    <source>
        <dbReference type="ARBA" id="ARBA00004571"/>
    </source>
</evidence>
<comment type="caution">
    <text evidence="11">The sequence shown here is derived from an EMBL/GenBank/DDBJ whole genome shotgun (WGS) entry which is preliminary data.</text>
</comment>
<evidence type="ECO:0000313" key="11">
    <source>
        <dbReference type="EMBL" id="TPH01553.1"/>
    </source>
</evidence>
<protein>
    <submittedName>
        <fullName evidence="11">DUF560 domain-containing protein</fullName>
    </submittedName>
</protein>
<keyword evidence="5" id="KW-0472">Membrane</keyword>
<feature type="chain" id="PRO_5021248440" evidence="8">
    <location>
        <begin position="21"/>
        <end position="477"/>
    </location>
</feature>
<keyword evidence="2" id="KW-1134">Transmembrane beta strand</keyword>
<keyword evidence="3" id="KW-0812">Transmembrane</keyword>
<evidence type="ECO:0000256" key="6">
    <source>
        <dbReference type="ARBA" id="ARBA00023237"/>
    </source>
</evidence>
<dbReference type="EMBL" id="SDPI01000003">
    <property type="protein sequence ID" value="TPH01553.1"/>
    <property type="molecule type" value="Genomic_DNA"/>
</dbReference>
<dbReference type="Gene3D" id="1.25.40.10">
    <property type="entry name" value="Tetratricopeptide repeat domain"/>
    <property type="match status" value="1"/>
</dbReference>
<keyword evidence="4 8" id="KW-0732">Signal</keyword>
<keyword evidence="6" id="KW-0998">Cell outer membrane</keyword>
<gene>
    <name evidence="11" type="ORF">EUX54_01480</name>
</gene>
<dbReference type="GO" id="GO:0009279">
    <property type="term" value="C:cell outer membrane"/>
    <property type="evidence" value="ECO:0007669"/>
    <property type="project" value="UniProtKB-SubCell"/>
</dbReference>
<dbReference type="InterPro" id="IPR057556">
    <property type="entry name" value="TPR_Slam"/>
</dbReference>
<dbReference type="Pfam" id="PF04575">
    <property type="entry name" value="SlipAM"/>
    <property type="match status" value="1"/>
</dbReference>
<dbReference type="Pfam" id="PF24575">
    <property type="entry name" value="TPR_Slam"/>
    <property type="match status" value="1"/>
</dbReference>
<organism evidence="11 12">
    <name type="scientific">Haemophilus haemolyticus</name>
    <dbReference type="NCBI Taxonomy" id="726"/>
    <lineage>
        <taxon>Bacteria</taxon>
        <taxon>Pseudomonadati</taxon>
        <taxon>Pseudomonadota</taxon>
        <taxon>Gammaproteobacteria</taxon>
        <taxon>Pasteurellales</taxon>
        <taxon>Pasteurellaceae</taxon>
        <taxon>Haemophilus</taxon>
    </lineage>
</organism>
<accession>A0A502JXA2</accession>
<feature type="domain" description="Surface lipoprotein assembly modifier N-terminal TPR repeats region" evidence="10">
    <location>
        <begin position="64"/>
        <end position="157"/>
    </location>
</feature>
<evidence type="ECO:0000256" key="8">
    <source>
        <dbReference type="SAM" id="SignalP"/>
    </source>
</evidence>